<keyword evidence="1" id="KW-0472">Membrane</keyword>
<keyword evidence="3" id="KW-1185">Reference proteome</keyword>
<feature type="transmembrane region" description="Helical" evidence="1">
    <location>
        <begin position="34"/>
        <end position="52"/>
    </location>
</feature>
<dbReference type="AlphaFoldDB" id="A0A518HTD2"/>
<gene>
    <name evidence="2" type="ORF">Enr13x_39570</name>
</gene>
<keyword evidence="1" id="KW-0812">Transmembrane</keyword>
<protein>
    <submittedName>
        <fullName evidence="2">Uncharacterized protein</fullName>
    </submittedName>
</protein>
<reference evidence="2 3" key="1">
    <citation type="submission" date="2019-03" db="EMBL/GenBank/DDBJ databases">
        <title>Deep-cultivation of Planctomycetes and their phenomic and genomic characterization uncovers novel biology.</title>
        <authorList>
            <person name="Wiegand S."/>
            <person name="Jogler M."/>
            <person name="Boedeker C."/>
            <person name="Pinto D."/>
            <person name="Vollmers J."/>
            <person name="Rivas-Marin E."/>
            <person name="Kohn T."/>
            <person name="Peeters S.H."/>
            <person name="Heuer A."/>
            <person name="Rast P."/>
            <person name="Oberbeckmann S."/>
            <person name="Bunk B."/>
            <person name="Jeske O."/>
            <person name="Meyerdierks A."/>
            <person name="Storesund J.E."/>
            <person name="Kallscheuer N."/>
            <person name="Luecker S."/>
            <person name="Lage O.M."/>
            <person name="Pohl T."/>
            <person name="Merkel B.J."/>
            <person name="Hornburger P."/>
            <person name="Mueller R.-W."/>
            <person name="Bruemmer F."/>
            <person name="Labrenz M."/>
            <person name="Spormann A.M."/>
            <person name="Op den Camp H."/>
            <person name="Overmann J."/>
            <person name="Amann R."/>
            <person name="Jetten M.S.M."/>
            <person name="Mascher T."/>
            <person name="Medema M.H."/>
            <person name="Devos D.P."/>
            <person name="Kaster A.-K."/>
            <person name="Ovreas L."/>
            <person name="Rohde M."/>
            <person name="Galperin M.Y."/>
            <person name="Jogler C."/>
        </authorList>
    </citation>
    <scope>NUCLEOTIDE SEQUENCE [LARGE SCALE GENOMIC DNA]</scope>
    <source>
        <strain evidence="2 3">Enr13</strain>
    </source>
</reference>
<dbReference type="KEGG" id="snep:Enr13x_39570"/>
<feature type="transmembrane region" description="Helical" evidence="1">
    <location>
        <begin position="101"/>
        <end position="124"/>
    </location>
</feature>
<keyword evidence="1" id="KW-1133">Transmembrane helix</keyword>
<proteinExistence type="predicted"/>
<name>A0A518HTD2_9BACT</name>
<dbReference type="EMBL" id="CP037423">
    <property type="protein sequence ID" value="QDV44096.1"/>
    <property type="molecule type" value="Genomic_DNA"/>
</dbReference>
<feature type="transmembrane region" description="Helical" evidence="1">
    <location>
        <begin position="64"/>
        <end position="81"/>
    </location>
</feature>
<evidence type="ECO:0000313" key="2">
    <source>
        <dbReference type="EMBL" id="QDV44096.1"/>
    </source>
</evidence>
<accession>A0A518HTD2</accession>
<evidence type="ECO:0000313" key="3">
    <source>
        <dbReference type="Proteomes" id="UP000319004"/>
    </source>
</evidence>
<organism evidence="2 3">
    <name type="scientific">Stieleria neptunia</name>
    <dbReference type="NCBI Taxonomy" id="2527979"/>
    <lineage>
        <taxon>Bacteria</taxon>
        <taxon>Pseudomonadati</taxon>
        <taxon>Planctomycetota</taxon>
        <taxon>Planctomycetia</taxon>
        <taxon>Pirellulales</taxon>
        <taxon>Pirellulaceae</taxon>
        <taxon>Stieleria</taxon>
    </lineage>
</organism>
<dbReference type="Proteomes" id="UP000319004">
    <property type="component" value="Chromosome"/>
</dbReference>
<evidence type="ECO:0000256" key="1">
    <source>
        <dbReference type="SAM" id="Phobius"/>
    </source>
</evidence>
<sequence length="142" mass="15697">MPHAASTVTIVEAHESSMEMPTEAFGMRAFLRWWPVRGLAFVGSVTLTVHVIARSLGLENWRRWLFAVAGPTIAMVAWHGVSTKMNLSDRHWFSTWDLIEIGVVFNAVCYAVLNLLLIVPTWFLSAGAELNEAPGKRSDGGS</sequence>